<evidence type="ECO:0000256" key="2">
    <source>
        <dbReference type="ARBA" id="ARBA00022801"/>
    </source>
</evidence>
<accession>A0A816MGW9</accession>
<dbReference type="InterPro" id="IPR041792">
    <property type="entry name" value="MPP_PAP"/>
</dbReference>
<feature type="signal peptide" evidence="4">
    <location>
        <begin position="1"/>
        <end position="18"/>
    </location>
</feature>
<name>A0A816MGW9_9BILA</name>
<dbReference type="EC" id="3.1.3.2" evidence="4"/>
<keyword evidence="3" id="KW-0325">Glycoprotein</keyword>
<dbReference type="Pfam" id="PF14008">
    <property type="entry name" value="Metallophos_C"/>
    <property type="match status" value="1"/>
</dbReference>
<organism evidence="8 9">
    <name type="scientific">Rotaria magnacalcarata</name>
    <dbReference type="NCBI Taxonomy" id="392030"/>
    <lineage>
        <taxon>Eukaryota</taxon>
        <taxon>Metazoa</taxon>
        <taxon>Spiralia</taxon>
        <taxon>Gnathifera</taxon>
        <taxon>Rotifera</taxon>
        <taxon>Eurotatoria</taxon>
        <taxon>Bdelloidea</taxon>
        <taxon>Philodinida</taxon>
        <taxon>Philodinidae</taxon>
        <taxon>Rotaria</taxon>
    </lineage>
</organism>
<gene>
    <name evidence="8" type="ORF">XDN619_LOCUS3144</name>
</gene>
<dbReference type="SUPFAM" id="SSF49363">
    <property type="entry name" value="Purple acid phosphatase, N-terminal domain"/>
    <property type="match status" value="1"/>
</dbReference>
<keyword evidence="2 4" id="KW-0378">Hydrolase</keyword>
<dbReference type="PANTHER" id="PTHR22953:SF153">
    <property type="entry name" value="PURPLE ACID PHOSPHATASE"/>
    <property type="match status" value="1"/>
</dbReference>
<dbReference type="Gene3D" id="2.60.40.380">
    <property type="entry name" value="Purple acid phosphatase-like, N-terminal"/>
    <property type="match status" value="1"/>
</dbReference>
<feature type="domain" description="Purple acid phosphatase N-terminal" evidence="7">
    <location>
        <begin position="27"/>
        <end position="126"/>
    </location>
</feature>
<dbReference type="GO" id="GO:0046872">
    <property type="term" value="F:metal ion binding"/>
    <property type="evidence" value="ECO:0007669"/>
    <property type="project" value="InterPro"/>
</dbReference>
<evidence type="ECO:0000256" key="3">
    <source>
        <dbReference type="ARBA" id="ARBA00023180"/>
    </source>
</evidence>
<reference evidence="8" key="1">
    <citation type="submission" date="2021-02" db="EMBL/GenBank/DDBJ databases">
        <authorList>
            <person name="Nowell W R."/>
        </authorList>
    </citation>
    <scope>NUCLEOTIDE SEQUENCE</scope>
</reference>
<dbReference type="Pfam" id="PF00149">
    <property type="entry name" value="Metallophos"/>
    <property type="match status" value="1"/>
</dbReference>
<dbReference type="InterPro" id="IPR039331">
    <property type="entry name" value="PAPs-like"/>
</dbReference>
<comment type="similarity">
    <text evidence="4">Belongs to the metallophosphoesterase superfamily. Purple acid phosphatase family.</text>
</comment>
<dbReference type="Gene3D" id="3.60.21.10">
    <property type="match status" value="1"/>
</dbReference>
<dbReference type="InterPro" id="IPR025733">
    <property type="entry name" value="PAPs_C"/>
</dbReference>
<sequence>MYKFLAFLLFALVTITDGIICVSNLVPDQIRLAFAGDNGVSVGWHTYACPFSSKNPNPNPTVIYGLSPKALYSTSINANSSAYDTRNILKTSWFYSVELPNLYPSTVYYYQILSSSYVSTSAILSFISAPAVGDQSRTVNIATYADMGVDGLVEDIITGKHLFERALGALQKILSSVDFFLHHGDICYADDLVSGVFKTYEEAFDYCQTMMTNITSSRFYMTTVGNHEINCTNAPILNDLCSSDHKNQIPYSNRFHMPSKQSGGYLNSWYSFNYGFVHVISLSCESDFPNAPSGNLIDTITQVNWLKNDLTAVNRVVTPWVIVQCHRPWKGSIPLDDIIEGGFINCPSCQAAFEKILVEYNVDIYLTGHVHWYERICLNGTINTTNYVNPNGPVYLTNGVIGNPEGSSILYQRSSDSCFLSTQPGFGILTLLDPSHAIFTFYGNSNMAILDQIHIIKNR</sequence>
<comment type="caution">
    <text evidence="8">The sequence shown here is derived from an EMBL/GenBank/DDBJ whole genome shotgun (WGS) entry which is preliminary data.</text>
</comment>
<evidence type="ECO:0000259" key="5">
    <source>
        <dbReference type="Pfam" id="PF00149"/>
    </source>
</evidence>
<dbReference type="GO" id="GO:0003993">
    <property type="term" value="F:acid phosphatase activity"/>
    <property type="evidence" value="ECO:0007669"/>
    <property type="project" value="UniProtKB-EC"/>
</dbReference>
<evidence type="ECO:0000259" key="6">
    <source>
        <dbReference type="Pfam" id="PF14008"/>
    </source>
</evidence>
<dbReference type="AlphaFoldDB" id="A0A816MGW9"/>
<feature type="domain" description="Calcineurin-like phosphoesterase" evidence="5">
    <location>
        <begin position="162"/>
        <end position="373"/>
    </location>
</feature>
<evidence type="ECO:0000259" key="7">
    <source>
        <dbReference type="Pfam" id="PF16656"/>
    </source>
</evidence>
<dbReference type="InterPro" id="IPR008963">
    <property type="entry name" value="Purple_acid_Pase-like_N"/>
</dbReference>
<comment type="catalytic activity">
    <reaction evidence="4">
        <text>a phosphate monoester + H2O = an alcohol + phosphate</text>
        <dbReference type="Rhea" id="RHEA:15017"/>
        <dbReference type="ChEBI" id="CHEBI:15377"/>
        <dbReference type="ChEBI" id="CHEBI:30879"/>
        <dbReference type="ChEBI" id="CHEBI:43474"/>
        <dbReference type="ChEBI" id="CHEBI:67140"/>
        <dbReference type="EC" id="3.1.3.2"/>
    </reaction>
</comment>
<dbReference type="InterPro" id="IPR029052">
    <property type="entry name" value="Metallo-depent_PP-like"/>
</dbReference>
<dbReference type="InterPro" id="IPR004843">
    <property type="entry name" value="Calcineurin-like_PHP"/>
</dbReference>
<dbReference type="CDD" id="cd00839">
    <property type="entry name" value="MPP_PAPs"/>
    <property type="match status" value="1"/>
</dbReference>
<evidence type="ECO:0000313" key="8">
    <source>
        <dbReference type="EMBL" id="CAF1997124.1"/>
    </source>
</evidence>
<evidence type="ECO:0000313" key="9">
    <source>
        <dbReference type="Proteomes" id="UP000663887"/>
    </source>
</evidence>
<evidence type="ECO:0000256" key="1">
    <source>
        <dbReference type="ARBA" id="ARBA00022729"/>
    </source>
</evidence>
<feature type="domain" description="Purple acid phosphatase C-terminal" evidence="6">
    <location>
        <begin position="392"/>
        <end position="452"/>
    </location>
</feature>
<protein>
    <recommendedName>
        <fullName evidence="4">Purple acid phosphatase</fullName>
        <ecNumber evidence="4">3.1.3.2</ecNumber>
    </recommendedName>
</protein>
<dbReference type="SUPFAM" id="SSF56300">
    <property type="entry name" value="Metallo-dependent phosphatases"/>
    <property type="match status" value="1"/>
</dbReference>
<feature type="chain" id="PRO_5033091693" description="Purple acid phosphatase" evidence="4">
    <location>
        <begin position="19"/>
        <end position="459"/>
    </location>
</feature>
<evidence type="ECO:0000256" key="4">
    <source>
        <dbReference type="RuleBase" id="RU361203"/>
    </source>
</evidence>
<dbReference type="InterPro" id="IPR015914">
    <property type="entry name" value="PAPs_N"/>
</dbReference>
<dbReference type="EMBL" id="CAJNRG010000359">
    <property type="protein sequence ID" value="CAF1997124.1"/>
    <property type="molecule type" value="Genomic_DNA"/>
</dbReference>
<dbReference type="Proteomes" id="UP000663887">
    <property type="component" value="Unassembled WGS sequence"/>
</dbReference>
<keyword evidence="1 4" id="KW-0732">Signal</keyword>
<dbReference type="Pfam" id="PF16656">
    <property type="entry name" value="Pur_ac_phosph_N"/>
    <property type="match status" value="1"/>
</dbReference>
<proteinExistence type="inferred from homology"/>
<dbReference type="PANTHER" id="PTHR22953">
    <property type="entry name" value="ACID PHOSPHATASE RELATED"/>
    <property type="match status" value="1"/>
</dbReference>